<dbReference type="InterPro" id="IPR025209">
    <property type="entry name" value="DUF4209"/>
</dbReference>
<name>A0A4R9JUC2_9LEPT</name>
<protein>
    <submittedName>
        <fullName evidence="2">DUF4209 domain-containing protein</fullName>
    </submittedName>
</protein>
<organism evidence="2 3">
    <name type="scientific">Leptospira ognonensis</name>
    <dbReference type="NCBI Taxonomy" id="2484945"/>
    <lineage>
        <taxon>Bacteria</taxon>
        <taxon>Pseudomonadati</taxon>
        <taxon>Spirochaetota</taxon>
        <taxon>Spirochaetia</taxon>
        <taxon>Leptospirales</taxon>
        <taxon>Leptospiraceae</taxon>
        <taxon>Leptospira</taxon>
    </lineage>
</organism>
<dbReference type="OrthoDB" id="428699at2"/>
<dbReference type="Pfam" id="PF13910">
    <property type="entry name" value="DUF4209"/>
    <property type="match status" value="1"/>
</dbReference>
<proteinExistence type="predicted"/>
<accession>A0A4R9JUC2</accession>
<keyword evidence="3" id="KW-1185">Reference proteome</keyword>
<evidence type="ECO:0000313" key="3">
    <source>
        <dbReference type="Proteomes" id="UP000297693"/>
    </source>
</evidence>
<gene>
    <name evidence="2" type="ORF">EHQ58_18505</name>
</gene>
<sequence length="354" mass="41381">MELARAFEIRKDERRKRSSQIIVLKLFQKEAAAAKLNPMISASLIQSALEYTAQIKNIISIKKIFAKSIIQYQSATTTSFGHISTEIDRREIFESIDEILESATDQNIFFKFIKIFYYEKKENLIQKIKAGRREFVFQSLFSTTKYDHRNRVSSKFPPLPLDRDPTDEEIWPYLIEKITFMQTFSGQHQIPYALYKISLNFRINYTYLESLISKAWIVPTNLTKTCAKAIHFGFNGDFTSFLYISTPLYEALLRNILIIKNKNELKQNPNDGSQEEPSLKYLLENIHIRQILGEDLQIHLRALLIDEYGIKLRHNLSHGLFDDNADFYTITFYSFLVFNFLIFSTIQQEEGNGV</sequence>
<feature type="domain" description="DUF4209" evidence="1">
    <location>
        <begin position="250"/>
        <end position="324"/>
    </location>
</feature>
<comment type="caution">
    <text evidence="2">The sequence shown here is derived from an EMBL/GenBank/DDBJ whole genome shotgun (WGS) entry which is preliminary data.</text>
</comment>
<evidence type="ECO:0000259" key="1">
    <source>
        <dbReference type="Pfam" id="PF13910"/>
    </source>
</evidence>
<dbReference type="AlphaFoldDB" id="A0A4R9JUC2"/>
<evidence type="ECO:0000313" key="2">
    <source>
        <dbReference type="EMBL" id="TGL55469.1"/>
    </source>
</evidence>
<dbReference type="EMBL" id="RQGD01000053">
    <property type="protein sequence ID" value="TGL55469.1"/>
    <property type="molecule type" value="Genomic_DNA"/>
</dbReference>
<reference evidence="2" key="1">
    <citation type="journal article" date="2019" name="PLoS Negl. Trop. Dis.">
        <title>Revisiting the worldwide diversity of Leptospira species in the environment.</title>
        <authorList>
            <person name="Vincent A.T."/>
            <person name="Schiettekatte O."/>
            <person name="Bourhy P."/>
            <person name="Veyrier F.J."/>
            <person name="Picardeau M."/>
        </authorList>
    </citation>
    <scope>NUCLEOTIDE SEQUENCE [LARGE SCALE GENOMIC DNA]</scope>
    <source>
        <strain evidence="2">201702476</strain>
    </source>
</reference>
<dbReference type="Proteomes" id="UP000297693">
    <property type="component" value="Unassembled WGS sequence"/>
</dbReference>